<geneLocation type="mitochondrion" evidence="13"/>
<comment type="subcellular location">
    <subcellularLocation>
        <location evidence="1">Membrane</location>
        <topology evidence="1">Multi-pass membrane protein</topology>
    </subcellularLocation>
    <subcellularLocation>
        <location evidence="11">Mitochondrion inner membrane</location>
        <topology evidence="11">Multi-pass membrane protein</topology>
    </subcellularLocation>
</comment>
<name>A0A6H0EXQ2_9HEXA</name>
<evidence type="ECO:0000256" key="8">
    <source>
        <dbReference type="ARBA" id="ARBA00023065"/>
    </source>
</evidence>
<dbReference type="InterPro" id="IPR035908">
    <property type="entry name" value="F0_ATP_A_sf"/>
</dbReference>
<keyword evidence="8" id="KW-0406">Ion transport</keyword>
<dbReference type="PANTHER" id="PTHR11410">
    <property type="entry name" value="ATP SYNTHASE SUBUNIT A"/>
    <property type="match status" value="1"/>
</dbReference>
<evidence type="ECO:0000313" key="13">
    <source>
        <dbReference type="EMBL" id="QIT06595.1"/>
    </source>
</evidence>
<feature type="transmembrane region" description="Helical" evidence="12">
    <location>
        <begin position="20"/>
        <end position="46"/>
    </location>
</feature>
<evidence type="ECO:0000256" key="5">
    <source>
        <dbReference type="ARBA" id="ARBA00022692"/>
    </source>
</evidence>
<dbReference type="NCBIfam" id="TIGR01131">
    <property type="entry name" value="ATP_synt_6_or_A"/>
    <property type="match status" value="1"/>
</dbReference>
<dbReference type="EMBL" id="MK423969">
    <property type="protein sequence ID" value="QIT06595.1"/>
    <property type="molecule type" value="Genomic_DNA"/>
</dbReference>
<evidence type="ECO:0000256" key="1">
    <source>
        <dbReference type="ARBA" id="ARBA00004141"/>
    </source>
</evidence>
<evidence type="ECO:0000256" key="11">
    <source>
        <dbReference type="RuleBase" id="RU004450"/>
    </source>
</evidence>
<gene>
    <name evidence="13" type="primary">ATP6</name>
</gene>
<evidence type="ECO:0000256" key="12">
    <source>
        <dbReference type="SAM" id="Phobius"/>
    </source>
</evidence>
<dbReference type="Gene3D" id="1.20.120.220">
    <property type="entry name" value="ATP synthase, F0 complex, subunit A"/>
    <property type="match status" value="1"/>
</dbReference>
<sequence>MMTNLFSIFDPSSNSLLSLGWISMVLYMLMLKSNFWVISSKLSLVYKNLMSLLSKEFETILGMKNKFLIILLISVFIFIMMNNSMGLLPYVFNSTSHMSITMSMALPIWLGLNLFGWINQLKSMLAHLVPQSTPTALMPFMVLIESTSNIIRPLTLAIRLSANMIAGHLLMTLLGNQFSINALSMIMPIMLVQIMLTTLETAVSIIQAYVFTILTTLYINEIPSN</sequence>
<feature type="transmembrane region" description="Helical" evidence="12">
    <location>
        <begin position="98"/>
        <end position="118"/>
    </location>
</feature>
<dbReference type="PRINTS" id="PR00123">
    <property type="entry name" value="ATPASEA"/>
</dbReference>
<evidence type="ECO:0000256" key="9">
    <source>
        <dbReference type="ARBA" id="ARBA00023136"/>
    </source>
</evidence>
<evidence type="ECO:0000256" key="7">
    <source>
        <dbReference type="ARBA" id="ARBA00022989"/>
    </source>
</evidence>
<keyword evidence="9 12" id="KW-0472">Membrane</keyword>
<keyword evidence="10" id="KW-0066">ATP synthesis</keyword>
<dbReference type="GO" id="GO:0045259">
    <property type="term" value="C:proton-transporting ATP synthase complex"/>
    <property type="evidence" value="ECO:0007669"/>
    <property type="project" value="UniProtKB-KW"/>
</dbReference>
<evidence type="ECO:0000256" key="3">
    <source>
        <dbReference type="ARBA" id="ARBA00022448"/>
    </source>
</evidence>
<keyword evidence="6" id="KW-0375">Hydrogen ion transport</keyword>
<feature type="transmembrane region" description="Helical" evidence="12">
    <location>
        <begin position="67"/>
        <end position="92"/>
    </location>
</feature>
<dbReference type="Pfam" id="PF00119">
    <property type="entry name" value="ATP-synt_A"/>
    <property type="match status" value="1"/>
</dbReference>
<keyword evidence="7 12" id="KW-1133">Transmembrane helix</keyword>
<dbReference type="AlphaFoldDB" id="A0A6H0EXQ2"/>
<reference evidence="13" key="1">
    <citation type="submission" date="2019-01" db="EMBL/GenBank/DDBJ databases">
        <title>Mitochondrial phylogenomics of Collembola.</title>
        <authorList>
            <person name="Xin X."/>
            <person name="Xie Z.-J."/>
            <person name="Dong J."/>
            <person name="Yu D.-Y."/>
        </authorList>
    </citation>
    <scope>NUCLEOTIDE SEQUENCE</scope>
</reference>
<dbReference type="InterPro" id="IPR045083">
    <property type="entry name" value="ATP_synth_F0_asu_bact/mt"/>
</dbReference>
<keyword evidence="13" id="KW-0496">Mitochondrion</keyword>
<proteinExistence type="inferred from homology"/>
<dbReference type="GO" id="GO:0005743">
    <property type="term" value="C:mitochondrial inner membrane"/>
    <property type="evidence" value="ECO:0007669"/>
    <property type="project" value="UniProtKB-SubCell"/>
</dbReference>
<dbReference type="GO" id="GO:0046933">
    <property type="term" value="F:proton-transporting ATP synthase activity, rotational mechanism"/>
    <property type="evidence" value="ECO:0007669"/>
    <property type="project" value="TreeGrafter"/>
</dbReference>
<dbReference type="InterPro" id="IPR023011">
    <property type="entry name" value="ATP_synth_F0_asu_AS"/>
</dbReference>
<accession>A0A6H0EXQ2</accession>
<evidence type="ECO:0000256" key="4">
    <source>
        <dbReference type="ARBA" id="ARBA00022547"/>
    </source>
</evidence>
<evidence type="ECO:0000256" key="2">
    <source>
        <dbReference type="ARBA" id="ARBA00006810"/>
    </source>
</evidence>
<dbReference type="SUPFAM" id="SSF81336">
    <property type="entry name" value="F1F0 ATP synthase subunit A"/>
    <property type="match status" value="1"/>
</dbReference>
<feature type="transmembrane region" description="Helical" evidence="12">
    <location>
        <begin position="202"/>
        <end position="219"/>
    </location>
</feature>
<evidence type="ECO:0000256" key="6">
    <source>
        <dbReference type="ARBA" id="ARBA00022781"/>
    </source>
</evidence>
<organism evidence="13">
    <name type="scientific">Sminthurinus signatus</name>
    <dbReference type="NCBI Taxonomy" id="2584529"/>
    <lineage>
        <taxon>Eukaryota</taxon>
        <taxon>Metazoa</taxon>
        <taxon>Ecdysozoa</taxon>
        <taxon>Arthropoda</taxon>
        <taxon>Hexapoda</taxon>
        <taxon>Collembola</taxon>
        <taxon>Symphypleona</taxon>
        <taxon>Katiannidae</taxon>
        <taxon>Sminthurinus</taxon>
    </lineage>
</organism>
<keyword evidence="4" id="KW-0138">CF(0)</keyword>
<dbReference type="InterPro" id="IPR000568">
    <property type="entry name" value="ATP_synth_F0_asu"/>
</dbReference>
<keyword evidence="3" id="KW-0813">Transport</keyword>
<protein>
    <recommendedName>
        <fullName evidence="11">ATP synthase subunit a</fullName>
    </recommendedName>
</protein>
<keyword evidence="5 12" id="KW-0812">Transmembrane</keyword>
<evidence type="ECO:0000256" key="10">
    <source>
        <dbReference type="ARBA" id="ARBA00023310"/>
    </source>
</evidence>
<dbReference type="PANTHER" id="PTHR11410:SF0">
    <property type="entry name" value="ATP SYNTHASE SUBUNIT A"/>
    <property type="match status" value="1"/>
</dbReference>
<dbReference type="PROSITE" id="PS00449">
    <property type="entry name" value="ATPASE_A"/>
    <property type="match status" value="1"/>
</dbReference>
<comment type="similarity">
    <text evidence="2">Belongs to the ATPase A chain family.</text>
</comment>
<dbReference type="CDD" id="cd00310">
    <property type="entry name" value="ATP-synt_Fo_a_6"/>
    <property type="match status" value="1"/>
</dbReference>